<dbReference type="GO" id="GO:0005634">
    <property type="term" value="C:nucleus"/>
    <property type="evidence" value="ECO:0007669"/>
    <property type="project" value="TreeGrafter"/>
</dbReference>
<organism evidence="2 3">
    <name type="scientific">Exidia glandulosa HHB12029</name>
    <dbReference type="NCBI Taxonomy" id="1314781"/>
    <lineage>
        <taxon>Eukaryota</taxon>
        <taxon>Fungi</taxon>
        <taxon>Dikarya</taxon>
        <taxon>Basidiomycota</taxon>
        <taxon>Agaricomycotina</taxon>
        <taxon>Agaricomycetes</taxon>
        <taxon>Auriculariales</taxon>
        <taxon>Exidiaceae</taxon>
        <taxon>Exidia</taxon>
    </lineage>
</organism>
<dbReference type="InParanoid" id="A0A165GX20"/>
<dbReference type="OrthoDB" id="442460at2759"/>
<dbReference type="PANTHER" id="PTHR46896">
    <property type="entry name" value="SENTRIN-SPECIFIC PROTEASE"/>
    <property type="match status" value="1"/>
</dbReference>
<dbReference type="GO" id="GO:0016926">
    <property type="term" value="P:protein desumoylation"/>
    <property type="evidence" value="ECO:0007669"/>
    <property type="project" value="TreeGrafter"/>
</dbReference>
<dbReference type="AlphaFoldDB" id="A0A165GX20"/>
<name>A0A165GX20_EXIGL</name>
<dbReference type="Gene3D" id="3.40.395.10">
    <property type="entry name" value="Adenoviral Proteinase, Chain A"/>
    <property type="match status" value="1"/>
</dbReference>
<protein>
    <recommendedName>
        <fullName evidence="4">Ubiquitin-like protease family profile domain-containing protein</fullName>
    </recommendedName>
</protein>
<dbReference type="InterPro" id="IPR051947">
    <property type="entry name" value="Sentrin-specific_protease"/>
</dbReference>
<evidence type="ECO:0008006" key="4">
    <source>
        <dbReference type="Google" id="ProtNLM"/>
    </source>
</evidence>
<dbReference type="InterPro" id="IPR038765">
    <property type="entry name" value="Papain-like_cys_pep_sf"/>
</dbReference>
<evidence type="ECO:0000313" key="3">
    <source>
        <dbReference type="Proteomes" id="UP000077266"/>
    </source>
</evidence>
<dbReference type="Proteomes" id="UP000077266">
    <property type="component" value="Unassembled WGS sequence"/>
</dbReference>
<proteinExistence type="predicted"/>
<evidence type="ECO:0000256" key="1">
    <source>
        <dbReference type="ARBA" id="ARBA00022786"/>
    </source>
</evidence>
<dbReference type="EMBL" id="KV426034">
    <property type="protein sequence ID" value="KZV91121.1"/>
    <property type="molecule type" value="Genomic_DNA"/>
</dbReference>
<dbReference type="SUPFAM" id="SSF54001">
    <property type="entry name" value="Cysteine proteinases"/>
    <property type="match status" value="1"/>
</dbReference>
<dbReference type="GO" id="GO:0005737">
    <property type="term" value="C:cytoplasm"/>
    <property type="evidence" value="ECO:0007669"/>
    <property type="project" value="TreeGrafter"/>
</dbReference>
<accession>A0A165GX20</accession>
<dbReference type="PANTHER" id="PTHR46896:SF3">
    <property type="entry name" value="FI06413P-RELATED"/>
    <property type="match status" value="1"/>
</dbReference>
<evidence type="ECO:0000313" key="2">
    <source>
        <dbReference type="EMBL" id="KZV91121.1"/>
    </source>
</evidence>
<dbReference type="STRING" id="1314781.A0A165GX20"/>
<reference evidence="2 3" key="1">
    <citation type="journal article" date="2016" name="Mol. Biol. Evol.">
        <title>Comparative Genomics of Early-Diverging Mushroom-Forming Fungi Provides Insights into the Origins of Lignocellulose Decay Capabilities.</title>
        <authorList>
            <person name="Nagy L.G."/>
            <person name="Riley R."/>
            <person name="Tritt A."/>
            <person name="Adam C."/>
            <person name="Daum C."/>
            <person name="Floudas D."/>
            <person name="Sun H."/>
            <person name="Yadav J.S."/>
            <person name="Pangilinan J."/>
            <person name="Larsson K.H."/>
            <person name="Matsuura K."/>
            <person name="Barry K."/>
            <person name="Labutti K."/>
            <person name="Kuo R."/>
            <person name="Ohm R.A."/>
            <person name="Bhattacharya S.S."/>
            <person name="Shirouzu T."/>
            <person name="Yoshinaga Y."/>
            <person name="Martin F.M."/>
            <person name="Grigoriev I.V."/>
            <person name="Hibbett D.S."/>
        </authorList>
    </citation>
    <scope>NUCLEOTIDE SEQUENCE [LARGE SCALE GENOMIC DNA]</scope>
    <source>
        <strain evidence="2 3">HHB12029</strain>
    </source>
</reference>
<sequence length="99" mass="11285">MYALLLPASTRVVLIRRCSVLVYPQPGPGSLNISRGDLTRLEPGEFLNDTLIEWGLKYWLTATGATDPQRAEETHVFSSFFYKKLNQRKCVFPPFTFVC</sequence>
<keyword evidence="3" id="KW-1185">Reference proteome</keyword>
<keyword evidence="1" id="KW-0833">Ubl conjugation pathway</keyword>
<gene>
    <name evidence="2" type="ORF">EXIGLDRAFT_616071</name>
</gene>
<dbReference type="GO" id="GO:0070139">
    <property type="term" value="F:SUMO-specific endopeptidase activity"/>
    <property type="evidence" value="ECO:0007669"/>
    <property type="project" value="TreeGrafter"/>
</dbReference>